<dbReference type="Pfam" id="PF00106">
    <property type="entry name" value="adh_short"/>
    <property type="match status" value="1"/>
</dbReference>
<evidence type="ECO:0000256" key="1">
    <source>
        <dbReference type="ARBA" id="ARBA00023002"/>
    </source>
</evidence>
<dbReference type="PANTHER" id="PTHR43975:SF2">
    <property type="entry name" value="EG:BACR7A4.14 PROTEIN-RELATED"/>
    <property type="match status" value="1"/>
</dbReference>
<organism evidence="2 3">
    <name type="scientific">Elysia marginata</name>
    <dbReference type="NCBI Taxonomy" id="1093978"/>
    <lineage>
        <taxon>Eukaryota</taxon>
        <taxon>Metazoa</taxon>
        <taxon>Spiralia</taxon>
        <taxon>Lophotrochozoa</taxon>
        <taxon>Mollusca</taxon>
        <taxon>Gastropoda</taxon>
        <taxon>Heterobranchia</taxon>
        <taxon>Euthyneura</taxon>
        <taxon>Panpulmonata</taxon>
        <taxon>Sacoglossa</taxon>
        <taxon>Placobranchoidea</taxon>
        <taxon>Plakobranchidae</taxon>
        <taxon>Elysia</taxon>
    </lineage>
</organism>
<dbReference type="PANTHER" id="PTHR43975">
    <property type="entry name" value="ZGC:101858"/>
    <property type="match status" value="1"/>
</dbReference>
<reference evidence="2 3" key="1">
    <citation type="journal article" date="2021" name="Elife">
        <title>Chloroplast acquisition without the gene transfer in kleptoplastic sea slugs, Plakobranchus ocellatus.</title>
        <authorList>
            <person name="Maeda T."/>
            <person name="Takahashi S."/>
            <person name="Yoshida T."/>
            <person name="Shimamura S."/>
            <person name="Takaki Y."/>
            <person name="Nagai Y."/>
            <person name="Toyoda A."/>
            <person name="Suzuki Y."/>
            <person name="Arimoto A."/>
            <person name="Ishii H."/>
            <person name="Satoh N."/>
            <person name="Nishiyama T."/>
            <person name="Hasebe M."/>
            <person name="Maruyama T."/>
            <person name="Minagawa J."/>
            <person name="Obokata J."/>
            <person name="Shigenobu S."/>
        </authorList>
    </citation>
    <scope>NUCLEOTIDE SEQUENCE [LARGE SCALE GENOMIC DNA]</scope>
</reference>
<dbReference type="InterPro" id="IPR020904">
    <property type="entry name" value="Sc_DH/Rdtase_CS"/>
</dbReference>
<dbReference type="Pfam" id="PF13561">
    <property type="entry name" value="adh_short_C2"/>
    <property type="match status" value="1"/>
</dbReference>
<evidence type="ECO:0000313" key="2">
    <source>
        <dbReference type="EMBL" id="GFR98178.1"/>
    </source>
</evidence>
<dbReference type="AlphaFoldDB" id="A0AAV4HM87"/>
<proteinExistence type="predicted"/>
<dbReference type="InterPro" id="IPR036291">
    <property type="entry name" value="NAD(P)-bd_dom_sf"/>
</dbReference>
<dbReference type="SUPFAM" id="SSF51735">
    <property type="entry name" value="NAD(P)-binding Rossmann-fold domains"/>
    <property type="match status" value="1"/>
</dbReference>
<accession>A0AAV4HM87</accession>
<dbReference type="Proteomes" id="UP000762676">
    <property type="component" value="Unassembled WGS sequence"/>
</dbReference>
<dbReference type="GO" id="GO:0016491">
    <property type="term" value="F:oxidoreductase activity"/>
    <property type="evidence" value="ECO:0007669"/>
    <property type="project" value="UniProtKB-KW"/>
</dbReference>
<dbReference type="EMBL" id="BMAT01002059">
    <property type="protein sequence ID" value="GFR98178.1"/>
    <property type="molecule type" value="Genomic_DNA"/>
</dbReference>
<dbReference type="PRINTS" id="PR00081">
    <property type="entry name" value="GDHRDH"/>
</dbReference>
<sequence length="236" mass="24913">MATNRAPSKTRPSCRFVDKVAIVTGSSSGLGMEVALRLAREGACVTLTGRDEKRLKDAEKLCQNEAQAAIAEAGTGVIMSTNVKSNFFMVQLAADHLEKTKGNIVMVSSTLTNTIWSAATVYSASKAALDNLTSQFALTLAPKGIRVNGISPSYIPTRAVRGMAPSEDKIDETAQGHAAFMAPFHPLHGRCATPGEFADAVLFQASDEARYMTGHTMVLDAGMTLVGAMSKPSGSK</sequence>
<dbReference type="Gene3D" id="3.40.50.720">
    <property type="entry name" value="NAD(P)-binding Rossmann-like Domain"/>
    <property type="match status" value="2"/>
</dbReference>
<dbReference type="InterPro" id="IPR002347">
    <property type="entry name" value="SDR_fam"/>
</dbReference>
<keyword evidence="1" id="KW-0560">Oxidoreductase</keyword>
<name>A0AAV4HM87_9GAST</name>
<dbReference type="PROSITE" id="PS00061">
    <property type="entry name" value="ADH_SHORT"/>
    <property type="match status" value="1"/>
</dbReference>
<protein>
    <submittedName>
        <fullName evidence="2">Glucose 1-dehydrogenase</fullName>
    </submittedName>
</protein>
<gene>
    <name evidence="2" type="ORF">ElyMa_001011800</name>
</gene>
<comment type="caution">
    <text evidence="2">The sequence shown here is derived from an EMBL/GenBank/DDBJ whole genome shotgun (WGS) entry which is preliminary data.</text>
</comment>
<evidence type="ECO:0000313" key="3">
    <source>
        <dbReference type="Proteomes" id="UP000762676"/>
    </source>
</evidence>
<keyword evidence="3" id="KW-1185">Reference proteome</keyword>